<proteinExistence type="predicted"/>
<evidence type="ECO:0000313" key="1">
    <source>
        <dbReference type="EMBL" id="KAF2855721.1"/>
    </source>
</evidence>
<protein>
    <submittedName>
        <fullName evidence="1">Uncharacterized protein</fullName>
    </submittedName>
</protein>
<keyword evidence="2" id="KW-1185">Reference proteome</keyword>
<dbReference type="Proteomes" id="UP000799423">
    <property type="component" value="Unassembled WGS sequence"/>
</dbReference>
<organism evidence="1 2">
    <name type="scientific">Plenodomus tracheiphilus IPT5</name>
    <dbReference type="NCBI Taxonomy" id="1408161"/>
    <lineage>
        <taxon>Eukaryota</taxon>
        <taxon>Fungi</taxon>
        <taxon>Dikarya</taxon>
        <taxon>Ascomycota</taxon>
        <taxon>Pezizomycotina</taxon>
        <taxon>Dothideomycetes</taxon>
        <taxon>Pleosporomycetidae</taxon>
        <taxon>Pleosporales</taxon>
        <taxon>Pleosporineae</taxon>
        <taxon>Leptosphaeriaceae</taxon>
        <taxon>Plenodomus</taxon>
    </lineage>
</organism>
<gene>
    <name evidence="1" type="ORF">T440DRAFT_464106</name>
</gene>
<dbReference type="EMBL" id="MU006290">
    <property type="protein sequence ID" value="KAF2855721.1"/>
    <property type="molecule type" value="Genomic_DNA"/>
</dbReference>
<accession>A0A6A7BJP8</accession>
<reference evidence="1" key="1">
    <citation type="submission" date="2020-01" db="EMBL/GenBank/DDBJ databases">
        <authorList>
            <consortium name="DOE Joint Genome Institute"/>
            <person name="Haridas S."/>
            <person name="Albert R."/>
            <person name="Binder M."/>
            <person name="Bloem J."/>
            <person name="Labutti K."/>
            <person name="Salamov A."/>
            <person name="Andreopoulos B."/>
            <person name="Baker S.E."/>
            <person name="Barry K."/>
            <person name="Bills G."/>
            <person name="Bluhm B.H."/>
            <person name="Cannon C."/>
            <person name="Castanera R."/>
            <person name="Culley D.E."/>
            <person name="Daum C."/>
            <person name="Ezra D."/>
            <person name="Gonzalez J.B."/>
            <person name="Henrissat B."/>
            <person name="Kuo A."/>
            <person name="Liang C."/>
            <person name="Lipzen A."/>
            <person name="Lutzoni F."/>
            <person name="Magnuson J."/>
            <person name="Mondo S."/>
            <person name="Nolan M."/>
            <person name="Ohm R."/>
            <person name="Pangilinan J."/>
            <person name="Park H.-J."/>
            <person name="Ramirez L."/>
            <person name="Alfaro M."/>
            <person name="Sun H."/>
            <person name="Tritt A."/>
            <person name="Yoshinaga Y."/>
            <person name="Zwiers L.-H."/>
            <person name="Turgeon B.G."/>
            <person name="Goodwin S.B."/>
            <person name="Spatafora J.W."/>
            <person name="Crous P.W."/>
            <person name="Grigoriev I.V."/>
        </authorList>
    </citation>
    <scope>NUCLEOTIDE SEQUENCE</scope>
    <source>
        <strain evidence="1">IPT5</strain>
    </source>
</reference>
<sequence>MSYYRLAAGASLPWFHVSVRAITAPLLSWLEISGVCTSPPAQHRRRRLCPFLSVCDTPLRLVTRAIALLRDRIATSTAPSNNTRAKS</sequence>
<evidence type="ECO:0000313" key="2">
    <source>
        <dbReference type="Proteomes" id="UP000799423"/>
    </source>
</evidence>
<name>A0A6A7BJP8_9PLEO</name>
<dbReference type="AlphaFoldDB" id="A0A6A7BJP8"/>